<organism evidence="4 5">
    <name type="scientific">Caerostris darwini</name>
    <dbReference type="NCBI Taxonomy" id="1538125"/>
    <lineage>
        <taxon>Eukaryota</taxon>
        <taxon>Metazoa</taxon>
        <taxon>Ecdysozoa</taxon>
        <taxon>Arthropoda</taxon>
        <taxon>Chelicerata</taxon>
        <taxon>Arachnida</taxon>
        <taxon>Araneae</taxon>
        <taxon>Araneomorphae</taxon>
        <taxon>Entelegynae</taxon>
        <taxon>Araneoidea</taxon>
        <taxon>Araneidae</taxon>
        <taxon>Caerostris</taxon>
    </lineage>
</organism>
<dbReference type="GO" id="GO:0005319">
    <property type="term" value="F:lipid transporter activity"/>
    <property type="evidence" value="ECO:0007669"/>
    <property type="project" value="TreeGrafter"/>
</dbReference>
<proteinExistence type="predicted"/>
<dbReference type="Gene3D" id="3.40.50.300">
    <property type="entry name" value="P-loop containing nucleotide triphosphate hydrolases"/>
    <property type="match status" value="1"/>
</dbReference>
<dbReference type="EMBL" id="BPLQ01008434">
    <property type="protein sequence ID" value="GIY37280.1"/>
    <property type="molecule type" value="Genomic_DNA"/>
</dbReference>
<dbReference type="PANTHER" id="PTHR19229">
    <property type="entry name" value="ATP-BINDING CASSETTE TRANSPORTER SUBFAMILY A ABCA"/>
    <property type="match status" value="1"/>
</dbReference>
<dbReference type="SUPFAM" id="SSF52540">
    <property type="entry name" value="P-loop containing nucleoside triphosphate hydrolases"/>
    <property type="match status" value="1"/>
</dbReference>
<sequence length="304" mass="35201">MFNLDYWESYSFTKRIQWYEPKPQVQENDQEICIDNRYKDSIAYCDEEDIFWPNLTVEEHLYLFAILNGISKESPNRITEELLKELGLESNAKCNAGHLSGGSKRKLCVILNLLENARLVLLDEPTTGLDPLSKDRLRRRLHQEFPPSQDRTLVLTTHSASEAEDHCSRIGLLVNGSLMCSGTSQELKDKFSKGFQLTVKLKSSSKIDEFNQFLVREIPTVIKKWQRTTTLQYYFPRNTFNLMSELFNSVAKIQSFKGVVDCLVRDYPMDQVCNLTITLQSNVTNLKIYLLDNNLRVEYFLKGS</sequence>
<keyword evidence="2" id="KW-0677">Repeat</keyword>
<dbReference type="InterPro" id="IPR027417">
    <property type="entry name" value="P-loop_NTPase"/>
</dbReference>
<dbReference type="Proteomes" id="UP001054837">
    <property type="component" value="Unassembled WGS sequence"/>
</dbReference>
<evidence type="ECO:0000256" key="2">
    <source>
        <dbReference type="ARBA" id="ARBA00022737"/>
    </source>
</evidence>
<dbReference type="PROSITE" id="PS50893">
    <property type="entry name" value="ABC_TRANSPORTER_2"/>
    <property type="match status" value="1"/>
</dbReference>
<name>A0AAV4SXP6_9ARAC</name>
<comment type="caution">
    <text evidence="4">The sequence shown here is derived from an EMBL/GenBank/DDBJ whole genome shotgun (WGS) entry which is preliminary data.</text>
</comment>
<dbReference type="GO" id="GO:0016020">
    <property type="term" value="C:membrane"/>
    <property type="evidence" value="ECO:0007669"/>
    <property type="project" value="InterPro"/>
</dbReference>
<dbReference type="InterPro" id="IPR003439">
    <property type="entry name" value="ABC_transporter-like_ATP-bd"/>
</dbReference>
<dbReference type="Pfam" id="PF00005">
    <property type="entry name" value="ABC_tran"/>
    <property type="match status" value="1"/>
</dbReference>
<reference evidence="4 5" key="1">
    <citation type="submission" date="2021-06" db="EMBL/GenBank/DDBJ databases">
        <title>Caerostris darwini draft genome.</title>
        <authorList>
            <person name="Kono N."/>
            <person name="Arakawa K."/>
        </authorList>
    </citation>
    <scope>NUCLEOTIDE SEQUENCE [LARGE SCALE GENOMIC DNA]</scope>
</reference>
<dbReference type="GO" id="GO:0016887">
    <property type="term" value="F:ATP hydrolysis activity"/>
    <property type="evidence" value="ECO:0007669"/>
    <property type="project" value="InterPro"/>
</dbReference>
<dbReference type="InterPro" id="IPR026082">
    <property type="entry name" value="ABCA"/>
</dbReference>
<evidence type="ECO:0000256" key="1">
    <source>
        <dbReference type="ARBA" id="ARBA00022448"/>
    </source>
</evidence>
<keyword evidence="4" id="KW-0067">ATP-binding</keyword>
<protein>
    <submittedName>
        <fullName evidence="4">ATP-binding cassette sub-family A member 8-A</fullName>
    </submittedName>
</protein>
<keyword evidence="1" id="KW-0813">Transport</keyword>
<evidence type="ECO:0000313" key="4">
    <source>
        <dbReference type="EMBL" id="GIY37280.1"/>
    </source>
</evidence>
<dbReference type="AlphaFoldDB" id="A0AAV4SXP6"/>
<gene>
    <name evidence="4" type="primary">Abca8a</name>
    <name evidence="4" type="ORF">CDAR_261401</name>
</gene>
<evidence type="ECO:0000313" key="5">
    <source>
        <dbReference type="Proteomes" id="UP001054837"/>
    </source>
</evidence>
<dbReference type="GO" id="GO:0140359">
    <property type="term" value="F:ABC-type transporter activity"/>
    <property type="evidence" value="ECO:0007669"/>
    <property type="project" value="InterPro"/>
</dbReference>
<dbReference type="GO" id="GO:0005524">
    <property type="term" value="F:ATP binding"/>
    <property type="evidence" value="ECO:0007669"/>
    <property type="project" value="UniProtKB-KW"/>
</dbReference>
<feature type="domain" description="ABC transporter" evidence="3">
    <location>
        <begin position="1"/>
        <end position="200"/>
    </location>
</feature>
<dbReference type="PANTHER" id="PTHR19229:SF36">
    <property type="entry name" value="ATP-BINDING CASSETTE SUB-FAMILY A MEMBER 2"/>
    <property type="match status" value="1"/>
</dbReference>
<keyword evidence="4" id="KW-0547">Nucleotide-binding</keyword>
<evidence type="ECO:0000259" key="3">
    <source>
        <dbReference type="PROSITE" id="PS50893"/>
    </source>
</evidence>
<keyword evidence="5" id="KW-1185">Reference proteome</keyword>
<accession>A0AAV4SXP6</accession>